<dbReference type="Proteomes" id="UP000030081">
    <property type="component" value="Plasmid p380"/>
</dbReference>
<comment type="catalytic activity">
    <reaction evidence="4">
        <text>a 2'-deoxycytidine in DNA + S-adenosyl-L-methionine = a 5-methyl-2'-deoxycytidine in DNA + S-adenosyl-L-homocysteine + H(+)</text>
        <dbReference type="Rhea" id="RHEA:13681"/>
        <dbReference type="Rhea" id="RHEA-COMP:11369"/>
        <dbReference type="Rhea" id="RHEA-COMP:11370"/>
        <dbReference type="ChEBI" id="CHEBI:15378"/>
        <dbReference type="ChEBI" id="CHEBI:57856"/>
        <dbReference type="ChEBI" id="CHEBI:59789"/>
        <dbReference type="ChEBI" id="CHEBI:85452"/>
        <dbReference type="ChEBI" id="CHEBI:85454"/>
        <dbReference type="EC" id="2.1.1.37"/>
    </reaction>
</comment>
<evidence type="ECO:0000313" key="6">
    <source>
        <dbReference type="Proteomes" id="UP000030081"/>
    </source>
</evidence>
<dbReference type="Gene3D" id="3.40.50.150">
    <property type="entry name" value="Vaccinia Virus protein VP39"/>
    <property type="match status" value="1"/>
</dbReference>
<keyword evidence="2" id="KW-0808">Transferase</keyword>
<proteinExistence type="predicted"/>
<keyword evidence="1" id="KW-0489">Methyltransferase</keyword>
<evidence type="ECO:0000256" key="1">
    <source>
        <dbReference type="ARBA" id="ARBA00022603"/>
    </source>
</evidence>
<sequence>MVKVIGTYSVKKLLSGAARIYINNASQLRRIGFGAGARYSTDYSRYRVTLKLANLGDNGVMSTDRGELVELKNKALSKSLKGLSTVRVTFEQGRIVISILTGELKRLEREQSFLKAASNGIPFRTGSICSGLGMLAYQLKEGLSQQGIDSEIAFSNDINNLALSLQLEGNPIWEKPAIDALAVAEDIRNLEPEDLRWTHILEVGYPCVGQSTLCPKDRRDLKHPDVGTLFIPLVNAIKTINPAIVIFENSVPFLKSETLDLMKRELKGYKFEETELVGYDHGDFEERKRACIIAISEGLPDLCLSEFQAPDVVQRSPISSIMEDVPEDSKVWKDMFHVKKKVEDERLNFKHNVYYGTETKVAAITAGYASPRIGSPMIENAGNGKQRLFTTVEHARIRQIPGKLAKVLSSVTKGEHPLVSKRGNGSVVHRMLGNGISPKAWFNLFSFLGQYINNLKKFAPLFV</sequence>
<dbReference type="GO" id="GO:0003886">
    <property type="term" value="F:DNA (cytosine-5-)-methyltransferase activity"/>
    <property type="evidence" value="ECO:0007669"/>
    <property type="project" value="UniProtKB-EC"/>
</dbReference>
<protein>
    <recommendedName>
        <fullName evidence="7">DNA (cytosine-5-)-methyltransferase</fullName>
    </recommendedName>
</protein>
<evidence type="ECO:0000256" key="4">
    <source>
        <dbReference type="ARBA" id="ARBA00047422"/>
    </source>
</evidence>
<dbReference type="EMBL" id="CP009619">
    <property type="protein sequence ID" value="AIW22561.1"/>
    <property type="molecule type" value="Genomic_DNA"/>
</dbReference>
<evidence type="ECO:0000256" key="3">
    <source>
        <dbReference type="ARBA" id="ARBA00022747"/>
    </source>
</evidence>
<keyword evidence="5" id="KW-0614">Plasmid</keyword>
<gene>
    <name evidence="5" type="ORF">IX92_26225</name>
</gene>
<dbReference type="InterPro" id="IPR001525">
    <property type="entry name" value="C5_MeTfrase"/>
</dbReference>
<dbReference type="KEGG" id="vcy:IX92_26225"/>
<organism evidence="5 6">
    <name type="scientific">Vibrio coralliilyticus</name>
    <dbReference type="NCBI Taxonomy" id="190893"/>
    <lineage>
        <taxon>Bacteria</taxon>
        <taxon>Pseudomonadati</taxon>
        <taxon>Pseudomonadota</taxon>
        <taxon>Gammaproteobacteria</taxon>
        <taxon>Vibrionales</taxon>
        <taxon>Vibrionaceae</taxon>
        <taxon>Vibrio</taxon>
    </lineage>
</organism>
<dbReference type="InterPro" id="IPR029063">
    <property type="entry name" value="SAM-dependent_MTases_sf"/>
</dbReference>
<reference evidence="5 6" key="1">
    <citation type="submission" date="2014-10" db="EMBL/GenBank/DDBJ databases">
        <title>The Complete Genome Sequence for the Shellfish Pathogen Vibrio coralliilyticus RE98 Isolated from a Shellfish Hatchery.</title>
        <authorList>
            <person name="Richards G.P."/>
            <person name="Bono J.L."/>
            <person name="Watson M.A."/>
            <person name="Needleman D.S."/>
        </authorList>
    </citation>
    <scope>NUCLEOTIDE SEQUENCE [LARGE SCALE GENOMIC DNA]</scope>
    <source>
        <strain evidence="5 6">RE98</strain>
        <plasmid evidence="5 6">p380</plasmid>
    </source>
</reference>
<evidence type="ECO:0000313" key="5">
    <source>
        <dbReference type="EMBL" id="AIW22561.1"/>
    </source>
</evidence>
<dbReference type="GO" id="GO:0032259">
    <property type="term" value="P:methylation"/>
    <property type="evidence" value="ECO:0007669"/>
    <property type="project" value="UniProtKB-KW"/>
</dbReference>
<dbReference type="AlphaFoldDB" id="A0AAN0SI91"/>
<name>A0AAN0SI91_9VIBR</name>
<evidence type="ECO:0008006" key="7">
    <source>
        <dbReference type="Google" id="ProtNLM"/>
    </source>
</evidence>
<geneLocation type="plasmid" evidence="5 6">
    <name>p380</name>
</geneLocation>
<accession>A0AAN0SI91</accession>
<keyword evidence="6" id="KW-1185">Reference proteome</keyword>
<keyword evidence="3" id="KW-0680">Restriction system</keyword>
<dbReference type="RefSeq" id="WP_043011340.1">
    <property type="nucleotide sequence ID" value="NZ_CP009619.1"/>
</dbReference>
<dbReference type="SUPFAM" id="SSF53335">
    <property type="entry name" value="S-adenosyl-L-methionine-dependent methyltransferases"/>
    <property type="match status" value="1"/>
</dbReference>
<dbReference type="Pfam" id="PF00145">
    <property type="entry name" value="DNA_methylase"/>
    <property type="match status" value="1"/>
</dbReference>
<dbReference type="GO" id="GO:0009307">
    <property type="term" value="P:DNA restriction-modification system"/>
    <property type="evidence" value="ECO:0007669"/>
    <property type="project" value="UniProtKB-KW"/>
</dbReference>
<evidence type="ECO:0000256" key="2">
    <source>
        <dbReference type="ARBA" id="ARBA00022679"/>
    </source>
</evidence>